<keyword evidence="1" id="KW-0349">Heme</keyword>
<accession>A0ABT2ASH6</accession>
<feature type="transmembrane region" description="Helical" evidence="2">
    <location>
        <begin position="81"/>
        <end position="99"/>
    </location>
</feature>
<comment type="pathway">
    <text evidence="1">Porphyrin-containing compound metabolism; protoporphyrin-IX biosynthesis; protoporphyrin-IX from protoporphyrinogen-IX: step 1/1.</text>
</comment>
<comment type="function">
    <text evidence="1">Catalyzes the oxidation of protoporphyrinogen IX to protoporphyrin IX.</text>
</comment>
<evidence type="ECO:0000256" key="2">
    <source>
        <dbReference type="SAM" id="Phobius"/>
    </source>
</evidence>
<gene>
    <name evidence="3" type="ORF">NX780_22915</name>
</gene>
<dbReference type="Proteomes" id="UP001206572">
    <property type="component" value="Unassembled WGS sequence"/>
</dbReference>
<keyword evidence="1" id="KW-0479">Metal-binding</keyword>
<keyword evidence="2" id="KW-0812">Transmembrane</keyword>
<dbReference type="Pfam" id="PF03653">
    <property type="entry name" value="UPF0093"/>
    <property type="match status" value="1"/>
</dbReference>
<comment type="catalytic activity">
    <reaction evidence="1">
        <text>protoporphyrinogen IX + 3 A = protoporphyrin IX + 3 AH2</text>
        <dbReference type="Rhea" id="RHEA:62000"/>
        <dbReference type="ChEBI" id="CHEBI:13193"/>
        <dbReference type="ChEBI" id="CHEBI:17499"/>
        <dbReference type="ChEBI" id="CHEBI:57306"/>
        <dbReference type="ChEBI" id="CHEBI:57307"/>
    </reaction>
</comment>
<comment type="caution">
    <text evidence="3">The sequence shown here is derived from an EMBL/GenBank/DDBJ whole genome shotgun (WGS) entry which is preliminary data.</text>
</comment>
<feature type="transmembrane region" description="Helical" evidence="2">
    <location>
        <begin position="120"/>
        <end position="137"/>
    </location>
</feature>
<comment type="cofactor">
    <cofactor evidence="1">
        <name>heme b</name>
        <dbReference type="ChEBI" id="CHEBI:60344"/>
    </cofactor>
    <text evidence="1">Binds 1 heme b (iron(II)-protoporphyrin IX) group per subunit.</text>
</comment>
<reference evidence="3 4" key="1">
    <citation type="submission" date="2022-08" db="EMBL/GenBank/DDBJ databases">
        <title>Reclassification of Massilia species as members of the genera Telluria, Duganella, Pseudoduganella, Mokoshia gen. nov. and Zemynaea gen. nov. using orthogonal and non-orthogonal genome-based approaches.</title>
        <authorList>
            <person name="Bowman J.P."/>
        </authorList>
    </citation>
    <scope>NUCLEOTIDE SEQUENCE [LARGE SCALE GENOMIC DNA]</scope>
    <source>
        <strain evidence="3 4">JCM 31661</strain>
    </source>
</reference>
<comment type="similarity">
    <text evidence="1">Belongs to the HemJ family.</text>
</comment>
<proteinExistence type="inferred from homology"/>
<dbReference type="EMBL" id="JANUHA010000024">
    <property type="protein sequence ID" value="MCS0599203.1"/>
    <property type="molecule type" value="Genomic_DNA"/>
</dbReference>
<keyword evidence="1" id="KW-1003">Cell membrane</keyword>
<name>A0ABT2ASH6_9BURK</name>
<dbReference type="InterPro" id="IPR005265">
    <property type="entry name" value="HemJ-like"/>
</dbReference>
<feature type="transmembrane region" description="Helical" evidence="2">
    <location>
        <begin position="52"/>
        <end position="75"/>
    </location>
</feature>
<dbReference type="PIRSF" id="PIRSF004638">
    <property type="entry name" value="UCP004638"/>
    <property type="match status" value="1"/>
</dbReference>
<protein>
    <recommendedName>
        <fullName evidence="1">Protoporphyrinogen IX oxidase</fullName>
        <ecNumber evidence="1">1.3.99.-</ecNumber>
    </recommendedName>
</protein>
<keyword evidence="4" id="KW-1185">Reference proteome</keyword>
<keyword evidence="1 2" id="KW-0472">Membrane</keyword>
<evidence type="ECO:0000313" key="3">
    <source>
        <dbReference type="EMBL" id="MCS0599203.1"/>
    </source>
</evidence>
<sequence length="141" mass="15325">MSYLLLKSLHVLAVMAFVSGLVMQAHVLRMYRSLPLPSMPDERRLLSRTRHWDRLVTVPALALTWTCGLAAALHAGWFASGWLKAKLAVVIVLSMLHGMQAGELRRLADAGTAAGAARGWPPALLYVLLACAVALAVCKPW</sequence>
<dbReference type="EC" id="1.3.99.-" evidence="1"/>
<evidence type="ECO:0000256" key="1">
    <source>
        <dbReference type="PIRNR" id="PIRNR004638"/>
    </source>
</evidence>
<evidence type="ECO:0000313" key="4">
    <source>
        <dbReference type="Proteomes" id="UP001206572"/>
    </source>
</evidence>
<keyword evidence="1" id="KW-0408">Iron</keyword>
<keyword evidence="2" id="KW-1133">Transmembrane helix</keyword>
<feature type="transmembrane region" description="Helical" evidence="2">
    <location>
        <begin position="12"/>
        <end position="31"/>
    </location>
</feature>
<organism evidence="3 4">
    <name type="scientific">Massilia agri</name>
    <dbReference type="NCBI Taxonomy" id="1886785"/>
    <lineage>
        <taxon>Bacteria</taxon>
        <taxon>Pseudomonadati</taxon>
        <taxon>Pseudomonadota</taxon>
        <taxon>Betaproteobacteria</taxon>
        <taxon>Burkholderiales</taxon>
        <taxon>Oxalobacteraceae</taxon>
        <taxon>Telluria group</taxon>
        <taxon>Massilia</taxon>
    </lineage>
</organism>
<dbReference type="RefSeq" id="WP_258830204.1">
    <property type="nucleotide sequence ID" value="NZ_JANUHA010000024.1"/>
</dbReference>